<reference evidence="1 2" key="1">
    <citation type="submission" date="2015-09" db="EMBL/GenBank/DDBJ databases">
        <title>Trachymyrmex cornetzi WGS genome.</title>
        <authorList>
            <person name="Nygaard S."/>
            <person name="Hu H."/>
            <person name="Boomsma J."/>
            <person name="Zhang G."/>
        </authorList>
    </citation>
    <scope>NUCLEOTIDE SEQUENCE [LARGE SCALE GENOMIC DNA]</scope>
    <source>
        <strain evidence="1">Tcor2-1</strain>
        <tissue evidence="1">Whole body</tissue>
    </source>
</reference>
<evidence type="ECO:0000313" key="1">
    <source>
        <dbReference type="EMBL" id="KYN12924.1"/>
    </source>
</evidence>
<keyword evidence="2" id="KW-1185">Reference proteome</keyword>
<dbReference type="Proteomes" id="UP000078492">
    <property type="component" value="Unassembled WGS sequence"/>
</dbReference>
<protein>
    <submittedName>
        <fullName evidence="1">Uncharacterized protein</fullName>
    </submittedName>
</protein>
<evidence type="ECO:0000313" key="2">
    <source>
        <dbReference type="Proteomes" id="UP000078492"/>
    </source>
</evidence>
<organism evidence="1 2">
    <name type="scientific">Trachymyrmex cornetzi</name>
    <dbReference type="NCBI Taxonomy" id="471704"/>
    <lineage>
        <taxon>Eukaryota</taxon>
        <taxon>Metazoa</taxon>
        <taxon>Ecdysozoa</taxon>
        <taxon>Arthropoda</taxon>
        <taxon>Hexapoda</taxon>
        <taxon>Insecta</taxon>
        <taxon>Pterygota</taxon>
        <taxon>Neoptera</taxon>
        <taxon>Endopterygota</taxon>
        <taxon>Hymenoptera</taxon>
        <taxon>Apocrita</taxon>
        <taxon>Aculeata</taxon>
        <taxon>Formicoidea</taxon>
        <taxon>Formicidae</taxon>
        <taxon>Myrmicinae</taxon>
        <taxon>Trachymyrmex</taxon>
    </lineage>
</organism>
<sequence length="177" mass="19864">MVQVSRRSCRECVSEVTDDEIMPDYTLTADDFLPFFFAINHDYFTFIRMSKIEKTMFGPVLKSFTASPRMQGLPNTTGLQGKTSILHCHTEIDCLIVVLKNHVSDVEESCLTSIPAGFHIRCTTVTRQAVPKLVYVLLLKTTLSYICFMDAATVIAACASLRDVTLILMPLCRHCNC</sequence>
<gene>
    <name evidence="1" type="ORF">ALC57_14989</name>
</gene>
<name>A0A195DKB7_9HYME</name>
<proteinExistence type="predicted"/>
<accession>A0A195DKB7</accession>
<dbReference type="AlphaFoldDB" id="A0A195DKB7"/>
<dbReference type="EMBL" id="KQ980800">
    <property type="protein sequence ID" value="KYN12924.1"/>
    <property type="molecule type" value="Genomic_DNA"/>
</dbReference>